<keyword evidence="1" id="KW-0175">Coiled coil</keyword>
<evidence type="ECO:0008006" key="4">
    <source>
        <dbReference type="Google" id="ProtNLM"/>
    </source>
</evidence>
<evidence type="ECO:0000313" key="2">
    <source>
        <dbReference type="EMBL" id="KAL3275218.1"/>
    </source>
</evidence>
<gene>
    <name evidence="2" type="ORF">HHI36_019987</name>
</gene>
<name>A0ABD2N8X5_9CUCU</name>
<protein>
    <recommendedName>
        <fullName evidence="4">VPS37 C-terminal domain-containing protein</fullName>
    </recommendedName>
</protein>
<evidence type="ECO:0000256" key="1">
    <source>
        <dbReference type="SAM" id="Coils"/>
    </source>
</evidence>
<evidence type="ECO:0000313" key="3">
    <source>
        <dbReference type="Proteomes" id="UP001516400"/>
    </source>
</evidence>
<reference evidence="2 3" key="1">
    <citation type="journal article" date="2021" name="BMC Biol.">
        <title>Horizontally acquired antibacterial genes associated with adaptive radiation of ladybird beetles.</title>
        <authorList>
            <person name="Li H.S."/>
            <person name="Tang X.F."/>
            <person name="Huang Y.H."/>
            <person name="Xu Z.Y."/>
            <person name="Chen M.L."/>
            <person name="Du X.Y."/>
            <person name="Qiu B.Y."/>
            <person name="Chen P.T."/>
            <person name="Zhang W."/>
            <person name="Slipinski A."/>
            <person name="Escalona H.E."/>
            <person name="Waterhouse R.M."/>
            <person name="Zwick A."/>
            <person name="Pang H."/>
        </authorList>
    </citation>
    <scope>NUCLEOTIDE SEQUENCE [LARGE SCALE GENOMIC DNA]</scope>
    <source>
        <strain evidence="2">SYSU2018</strain>
    </source>
</reference>
<keyword evidence="3" id="KW-1185">Reference proteome</keyword>
<dbReference type="Proteomes" id="UP001516400">
    <property type="component" value="Unassembled WGS sequence"/>
</dbReference>
<dbReference type="AlphaFoldDB" id="A0ABD2N8X5"/>
<accession>A0ABD2N8X5</accession>
<comment type="caution">
    <text evidence="2">The sequence shown here is derived from an EMBL/GenBank/DDBJ whole genome shotgun (WGS) entry which is preliminary data.</text>
</comment>
<dbReference type="EMBL" id="JABFTP020000083">
    <property type="protein sequence ID" value="KAL3275218.1"/>
    <property type="molecule type" value="Genomic_DNA"/>
</dbReference>
<organism evidence="2 3">
    <name type="scientific">Cryptolaemus montrouzieri</name>
    <dbReference type="NCBI Taxonomy" id="559131"/>
    <lineage>
        <taxon>Eukaryota</taxon>
        <taxon>Metazoa</taxon>
        <taxon>Ecdysozoa</taxon>
        <taxon>Arthropoda</taxon>
        <taxon>Hexapoda</taxon>
        <taxon>Insecta</taxon>
        <taxon>Pterygota</taxon>
        <taxon>Neoptera</taxon>
        <taxon>Endopterygota</taxon>
        <taxon>Coleoptera</taxon>
        <taxon>Polyphaga</taxon>
        <taxon>Cucujiformia</taxon>
        <taxon>Coccinelloidea</taxon>
        <taxon>Coccinellidae</taxon>
        <taxon>Scymninae</taxon>
        <taxon>Scymnini</taxon>
        <taxon>Cryptolaemus</taxon>
    </lineage>
</organism>
<sequence length="174" mass="20451">MLNEVCNIQVTFGTMNFCPSEFSMSYMDYLSNNTNNYLSLLKTTIKLYMGINEKLTEEINIITRELEESKKNVVKDFNFSDEEIYALEKKVSVYESELEKFEKKHPWLRNPQLDLIHISKECQILADQQEEKEALEKELVTYQGLKPDIQEASRQLFATKKLYEELKSKLRSGV</sequence>
<proteinExistence type="predicted"/>
<feature type="coiled-coil region" evidence="1">
    <location>
        <begin position="52"/>
        <end position="169"/>
    </location>
</feature>